<evidence type="ECO:0000313" key="1">
    <source>
        <dbReference type="EMBL" id="TGY80468.1"/>
    </source>
</evidence>
<organism evidence="1 2">
    <name type="scientific">Lepagella muris</name>
    <dbReference type="NCBI Taxonomy" id="3032870"/>
    <lineage>
        <taxon>Bacteria</taxon>
        <taxon>Pseudomonadati</taxon>
        <taxon>Bacteroidota</taxon>
        <taxon>Bacteroidia</taxon>
        <taxon>Bacteroidales</taxon>
        <taxon>Muribaculaceae</taxon>
        <taxon>Lepagella</taxon>
    </lineage>
</organism>
<proteinExistence type="predicted"/>
<gene>
    <name evidence="1" type="ORF">E5331_01715</name>
</gene>
<protein>
    <submittedName>
        <fullName evidence="1">Uncharacterized protein</fullName>
    </submittedName>
</protein>
<keyword evidence="2" id="KW-1185">Reference proteome</keyword>
<reference evidence="1" key="1">
    <citation type="submission" date="2019-04" db="EMBL/GenBank/DDBJ databases">
        <title>Microbes associate with the intestines of laboratory mice.</title>
        <authorList>
            <person name="Navarre W."/>
            <person name="Wong E."/>
            <person name="Huang K."/>
            <person name="Tropini C."/>
            <person name="Ng K."/>
            <person name="Yu B."/>
        </authorList>
    </citation>
    <scope>NUCLEOTIDE SEQUENCE</scope>
    <source>
        <strain evidence="1">NM04_E33</strain>
    </source>
</reference>
<sequence length="135" mass="15167">MGNIVIDVAKTESGYCAACDILPGWVVAVTGDFATLDKEVRESIDFFRECALADGVEYPEVLDEDFVIDYKFDIRSLLCFYQSIFSFAALQYITGINQRQLWHYAAGYSKPRKAQADKIVDGLHKLGKELLQVSV</sequence>
<dbReference type="Proteomes" id="UP000306319">
    <property type="component" value="Unassembled WGS sequence"/>
</dbReference>
<dbReference type="EMBL" id="SRYB01000002">
    <property type="protein sequence ID" value="TGY80468.1"/>
    <property type="molecule type" value="Genomic_DNA"/>
</dbReference>
<evidence type="ECO:0000313" key="2">
    <source>
        <dbReference type="Proteomes" id="UP000306319"/>
    </source>
</evidence>
<name>A0AC61RJ62_9BACT</name>
<accession>A0AC61RJ62</accession>
<comment type="caution">
    <text evidence="1">The sequence shown here is derived from an EMBL/GenBank/DDBJ whole genome shotgun (WGS) entry which is preliminary data.</text>
</comment>